<sequence>MASGALETATVAFKIAREATDAVPIVRQILGSAALITEFAERVHNRREAMYQLCEKAAIYATQIDTTVSSRRVDSRLRRRLIRLQIVFAQIERLMTDEVRPKSKLRRALRDAFITPKRAETLARELEQEIQLFGEFRRLRHCDVRKIGVLAQHDCPEGLITWATARIDGEVMAIRYLEMVDQTSLVLPASKSKSAASWDVYPDLLRGLSSVHASHPYVAQLYGRHTSAEGLSFAAFRSGTGSMLTYLKDRYRITPDSRSRTLTALSTSFKILEASWYLLRHHSLLWTPAIVTSCDTPCKMMIGVDECGEPQIGLFDDLSRETKWDVEAAAKNLSCHLNIMLMASLSEEVYEIATDSVEQFHEGRVHRIVTALIDDVPILRQLWEVLRDQQMRVYIGVCSVPPLTGTTIPLPKSTILHAQEYFEEIWSGPIRRGTCGPSHLWLRHILLQQSGLESNGSVAYVTDVDAGANALRIFRSSTRDELLELENLSICISQGSHLDAEVKRLLGLHPAFEGSIKVDHISRGGV</sequence>
<dbReference type="InParanoid" id="A0A165JZD6"/>
<dbReference type="Proteomes" id="UP000077266">
    <property type="component" value="Unassembled WGS sequence"/>
</dbReference>
<evidence type="ECO:0000313" key="2">
    <source>
        <dbReference type="Proteomes" id="UP000077266"/>
    </source>
</evidence>
<reference evidence="1 2" key="1">
    <citation type="journal article" date="2016" name="Mol. Biol. Evol.">
        <title>Comparative Genomics of Early-Diverging Mushroom-Forming Fungi Provides Insights into the Origins of Lignocellulose Decay Capabilities.</title>
        <authorList>
            <person name="Nagy L.G."/>
            <person name="Riley R."/>
            <person name="Tritt A."/>
            <person name="Adam C."/>
            <person name="Daum C."/>
            <person name="Floudas D."/>
            <person name="Sun H."/>
            <person name="Yadav J.S."/>
            <person name="Pangilinan J."/>
            <person name="Larsson K.H."/>
            <person name="Matsuura K."/>
            <person name="Barry K."/>
            <person name="Labutti K."/>
            <person name="Kuo R."/>
            <person name="Ohm R.A."/>
            <person name="Bhattacharya S.S."/>
            <person name="Shirouzu T."/>
            <person name="Yoshinaga Y."/>
            <person name="Martin F.M."/>
            <person name="Grigoriev I.V."/>
            <person name="Hibbett D.S."/>
        </authorList>
    </citation>
    <scope>NUCLEOTIDE SEQUENCE [LARGE SCALE GENOMIC DNA]</scope>
    <source>
        <strain evidence="1 2">HHB12029</strain>
    </source>
</reference>
<dbReference type="AlphaFoldDB" id="A0A165JZD6"/>
<name>A0A165JZD6_EXIGL</name>
<proteinExistence type="predicted"/>
<accession>A0A165JZD6</accession>
<feature type="non-terminal residue" evidence="1">
    <location>
        <position position="1"/>
    </location>
</feature>
<keyword evidence="2" id="KW-1185">Reference proteome</keyword>
<gene>
    <name evidence="1" type="ORF">EXIGLDRAFT_735108</name>
</gene>
<protein>
    <submittedName>
        <fullName evidence="1">Uncharacterized protein</fullName>
    </submittedName>
</protein>
<dbReference type="EMBL" id="KV425955">
    <property type="protein sequence ID" value="KZV95563.1"/>
    <property type="molecule type" value="Genomic_DNA"/>
</dbReference>
<dbReference type="OrthoDB" id="3319207at2759"/>
<organism evidence="1 2">
    <name type="scientific">Exidia glandulosa HHB12029</name>
    <dbReference type="NCBI Taxonomy" id="1314781"/>
    <lineage>
        <taxon>Eukaryota</taxon>
        <taxon>Fungi</taxon>
        <taxon>Dikarya</taxon>
        <taxon>Basidiomycota</taxon>
        <taxon>Agaricomycotina</taxon>
        <taxon>Agaricomycetes</taxon>
        <taxon>Auriculariales</taxon>
        <taxon>Exidiaceae</taxon>
        <taxon>Exidia</taxon>
    </lineage>
</organism>
<evidence type="ECO:0000313" key="1">
    <source>
        <dbReference type="EMBL" id="KZV95563.1"/>
    </source>
</evidence>